<gene>
    <name evidence="1" type="ORF">CAGA_25310</name>
</gene>
<organism evidence="1 2">
    <name type="scientific">Caproiciproducens galactitolivorans</name>
    <dbReference type="NCBI Taxonomy" id="642589"/>
    <lineage>
        <taxon>Bacteria</taxon>
        <taxon>Bacillati</taxon>
        <taxon>Bacillota</taxon>
        <taxon>Clostridia</taxon>
        <taxon>Eubacteriales</taxon>
        <taxon>Acutalibacteraceae</taxon>
        <taxon>Caproiciproducens</taxon>
    </lineage>
</organism>
<keyword evidence="2" id="KW-1185">Reference proteome</keyword>
<dbReference type="AlphaFoldDB" id="A0A4Z0XV37"/>
<proteinExistence type="predicted"/>
<evidence type="ECO:0000313" key="2">
    <source>
        <dbReference type="Proteomes" id="UP000297714"/>
    </source>
</evidence>
<dbReference type="Proteomes" id="UP000297714">
    <property type="component" value="Unassembled WGS sequence"/>
</dbReference>
<protein>
    <submittedName>
        <fullName evidence="1">Uncharacterized protein</fullName>
    </submittedName>
</protein>
<sequence>MKDYGKTWLAYSRKLENKPLTNGDLIRSMSNEKLAVTLTCPNEMGMDEIDCDHSDDKNCCQCLLDWLNQPYEPEQEATL</sequence>
<dbReference type="EMBL" id="SRMQ01000032">
    <property type="protein sequence ID" value="TGJ75309.1"/>
    <property type="molecule type" value="Genomic_DNA"/>
</dbReference>
<accession>A0A4Z0XV37</accession>
<evidence type="ECO:0000313" key="1">
    <source>
        <dbReference type="EMBL" id="TGJ75309.1"/>
    </source>
</evidence>
<comment type="caution">
    <text evidence="1">The sequence shown here is derived from an EMBL/GenBank/DDBJ whole genome shotgun (WGS) entry which is preliminary data.</text>
</comment>
<reference evidence="1 2" key="1">
    <citation type="submission" date="2019-04" db="EMBL/GenBank/DDBJ databases">
        <authorList>
            <person name="Poehlein A."/>
            <person name="Bengelsdorf F.R."/>
            <person name="Duerre P."/>
            <person name="Daniel R."/>
        </authorList>
    </citation>
    <scope>NUCLEOTIDE SEQUENCE [LARGE SCALE GENOMIC DNA]</scope>
    <source>
        <strain evidence="1 2">BS-1</strain>
    </source>
</reference>
<name>A0A4Z0XV37_9FIRM</name>